<organism evidence="2 3">
    <name type="scientific">Pararge aegeria aegeria</name>
    <dbReference type="NCBI Taxonomy" id="348720"/>
    <lineage>
        <taxon>Eukaryota</taxon>
        <taxon>Metazoa</taxon>
        <taxon>Ecdysozoa</taxon>
        <taxon>Arthropoda</taxon>
        <taxon>Hexapoda</taxon>
        <taxon>Insecta</taxon>
        <taxon>Pterygota</taxon>
        <taxon>Neoptera</taxon>
        <taxon>Endopterygota</taxon>
        <taxon>Lepidoptera</taxon>
        <taxon>Glossata</taxon>
        <taxon>Ditrysia</taxon>
        <taxon>Papilionoidea</taxon>
        <taxon>Nymphalidae</taxon>
        <taxon>Satyrinae</taxon>
        <taxon>Satyrini</taxon>
        <taxon>Parargina</taxon>
        <taxon>Pararge</taxon>
    </lineage>
</organism>
<keyword evidence="3" id="KW-1185">Reference proteome</keyword>
<accession>A0A8S4QCB8</accession>
<feature type="non-terminal residue" evidence="2">
    <location>
        <position position="1"/>
    </location>
</feature>
<keyword evidence="1" id="KW-0472">Membrane</keyword>
<reference evidence="2" key="1">
    <citation type="submission" date="2022-03" db="EMBL/GenBank/DDBJ databases">
        <authorList>
            <person name="Lindestad O."/>
        </authorList>
    </citation>
    <scope>NUCLEOTIDE SEQUENCE</scope>
</reference>
<protein>
    <submittedName>
        <fullName evidence="2">Jg812 protein</fullName>
    </submittedName>
</protein>
<proteinExistence type="predicted"/>
<gene>
    <name evidence="2" type="primary">jg812</name>
    <name evidence="2" type="ORF">PAEG_LOCUS547</name>
</gene>
<evidence type="ECO:0000313" key="2">
    <source>
        <dbReference type="EMBL" id="CAH2207930.1"/>
    </source>
</evidence>
<feature type="transmembrane region" description="Helical" evidence="1">
    <location>
        <begin position="34"/>
        <end position="61"/>
    </location>
</feature>
<evidence type="ECO:0000313" key="3">
    <source>
        <dbReference type="Proteomes" id="UP000838756"/>
    </source>
</evidence>
<dbReference type="EMBL" id="CAKXAJ010001630">
    <property type="protein sequence ID" value="CAH2207930.1"/>
    <property type="molecule type" value="Genomic_DNA"/>
</dbReference>
<sequence length="66" mass="6708">KKDWNQAVKVMSASACGRAGAHRRGSEAQLVVDVIVLVVVVVVVVDVAVAAAQVLVIGGCVRGILG</sequence>
<evidence type="ECO:0000256" key="1">
    <source>
        <dbReference type="SAM" id="Phobius"/>
    </source>
</evidence>
<comment type="caution">
    <text evidence="2">The sequence shown here is derived from an EMBL/GenBank/DDBJ whole genome shotgun (WGS) entry which is preliminary data.</text>
</comment>
<name>A0A8S4QCB8_9NEOP</name>
<dbReference type="Proteomes" id="UP000838756">
    <property type="component" value="Unassembled WGS sequence"/>
</dbReference>
<dbReference type="AlphaFoldDB" id="A0A8S4QCB8"/>
<keyword evidence="1" id="KW-0812">Transmembrane</keyword>
<keyword evidence="1" id="KW-1133">Transmembrane helix</keyword>